<dbReference type="PANTHER" id="PTHR11527">
    <property type="entry name" value="HEAT-SHOCK PROTEIN 20 FAMILY MEMBER"/>
    <property type="match status" value="1"/>
</dbReference>
<comment type="similarity">
    <text evidence="2 3">Belongs to the small heat shock protein (HSP20) family.</text>
</comment>
<keyword evidence="1" id="KW-0346">Stress response</keyword>
<evidence type="ECO:0000313" key="7">
    <source>
        <dbReference type="Proteomes" id="UP000006671"/>
    </source>
</evidence>
<dbReference type="Pfam" id="PF00011">
    <property type="entry name" value="HSP20"/>
    <property type="match status" value="1"/>
</dbReference>
<dbReference type="InterPro" id="IPR002068">
    <property type="entry name" value="A-crystallin/Hsp20_dom"/>
</dbReference>
<proteinExistence type="inferred from homology"/>
<name>D2VQ79_NAEGR</name>
<dbReference type="Proteomes" id="UP000006671">
    <property type="component" value="Unassembled WGS sequence"/>
</dbReference>
<evidence type="ECO:0000313" key="6">
    <source>
        <dbReference type="EMBL" id="EFC41061.1"/>
    </source>
</evidence>
<dbReference type="InterPro" id="IPR008978">
    <property type="entry name" value="HSP20-like_chaperone"/>
</dbReference>
<sequence>MIDKLVRNVNKVMNPVYRKPFGFPANFFNDPHIDSFFKEFDSLSPFSQQRSFNAPAVDVKENETSYELTADVPGFTKDNIKLDLDEETRTLTLKGETKNEKEEKDKEGKYHIKERSSSSFERRFTIPDDVKIEQLKAQMKDGQLKIILEKIKTEQKQTPKVRSIDIQSQE</sequence>
<feature type="domain" description="SHSP" evidence="5">
    <location>
        <begin position="48"/>
        <end position="167"/>
    </location>
</feature>
<evidence type="ECO:0000256" key="3">
    <source>
        <dbReference type="RuleBase" id="RU003616"/>
    </source>
</evidence>
<evidence type="ECO:0000256" key="2">
    <source>
        <dbReference type="PROSITE-ProRule" id="PRU00285"/>
    </source>
</evidence>
<dbReference type="InParanoid" id="D2VQ79"/>
<dbReference type="EMBL" id="GG738888">
    <property type="protein sequence ID" value="EFC41061.1"/>
    <property type="molecule type" value="Genomic_DNA"/>
</dbReference>
<dbReference type="SUPFAM" id="SSF49764">
    <property type="entry name" value="HSP20-like chaperones"/>
    <property type="match status" value="1"/>
</dbReference>
<reference evidence="6 7" key="1">
    <citation type="journal article" date="2010" name="Cell">
        <title>The genome of Naegleria gruberi illuminates early eukaryotic versatility.</title>
        <authorList>
            <person name="Fritz-Laylin L.K."/>
            <person name="Prochnik S.E."/>
            <person name="Ginger M.L."/>
            <person name="Dacks J.B."/>
            <person name="Carpenter M.L."/>
            <person name="Field M.C."/>
            <person name="Kuo A."/>
            <person name="Paredez A."/>
            <person name="Chapman J."/>
            <person name="Pham J."/>
            <person name="Shu S."/>
            <person name="Neupane R."/>
            <person name="Cipriano M."/>
            <person name="Mancuso J."/>
            <person name="Tu H."/>
            <person name="Salamov A."/>
            <person name="Lindquist E."/>
            <person name="Shapiro H."/>
            <person name="Lucas S."/>
            <person name="Grigoriev I.V."/>
            <person name="Cande W.Z."/>
            <person name="Fulton C."/>
            <person name="Rokhsar D.S."/>
            <person name="Dawson S.C."/>
        </authorList>
    </citation>
    <scope>NUCLEOTIDE SEQUENCE [LARGE SCALE GENOMIC DNA]</scope>
    <source>
        <strain evidence="6 7">NEG-M</strain>
    </source>
</reference>
<dbReference type="InterPro" id="IPR031107">
    <property type="entry name" value="Small_HSP"/>
</dbReference>
<dbReference type="Gene3D" id="2.60.40.790">
    <property type="match status" value="1"/>
</dbReference>
<evidence type="ECO:0000259" key="5">
    <source>
        <dbReference type="PROSITE" id="PS01031"/>
    </source>
</evidence>
<accession>D2VQ79</accession>
<evidence type="ECO:0000256" key="1">
    <source>
        <dbReference type="ARBA" id="ARBA00023016"/>
    </source>
</evidence>
<dbReference type="VEuPathDB" id="AmoebaDB:NAEGRDRAFT_80814"/>
<organism evidence="7">
    <name type="scientific">Naegleria gruberi</name>
    <name type="common">Amoeba</name>
    <dbReference type="NCBI Taxonomy" id="5762"/>
    <lineage>
        <taxon>Eukaryota</taxon>
        <taxon>Discoba</taxon>
        <taxon>Heterolobosea</taxon>
        <taxon>Tetramitia</taxon>
        <taxon>Eutetramitia</taxon>
        <taxon>Vahlkampfiidae</taxon>
        <taxon>Naegleria</taxon>
    </lineage>
</organism>
<keyword evidence="7" id="KW-1185">Reference proteome</keyword>
<dbReference type="CDD" id="cd06464">
    <property type="entry name" value="ACD_sHsps-like"/>
    <property type="match status" value="1"/>
</dbReference>
<evidence type="ECO:0000256" key="4">
    <source>
        <dbReference type="SAM" id="MobiDB-lite"/>
    </source>
</evidence>
<dbReference type="AlphaFoldDB" id="D2VQ79"/>
<protein>
    <submittedName>
        <fullName evidence="6">HSP-20 domain-containing protein</fullName>
    </submittedName>
</protein>
<feature type="region of interest" description="Disordered" evidence="4">
    <location>
        <begin position="92"/>
        <end position="119"/>
    </location>
</feature>
<gene>
    <name evidence="6" type="ORF">NAEGRDRAFT_80814</name>
</gene>
<dbReference type="KEGG" id="ngr:NAEGRDRAFT_80814"/>
<dbReference type="OMA" id="YHIKERS"/>
<dbReference type="STRING" id="5762.D2VQ79"/>
<dbReference type="GeneID" id="8855705"/>
<dbReference type="eggNOG" id="KOG0710">
    <property type="taxonomic scope" value="Eukaryota"/>
</dbReference>
<dbReference type="RefSeq" id="XP_002673805.1">
    <property type="nucleotide sequence ID" value="XM_002673759.1"/>
</dbReference>
<dbReference type="OrthoDB" id="1431247at2759"/>
<dbReference type="PROSITE" id="PS01031">
    <property type="entry name" value="SHSP"/>
    <property type="match status" value="1"/>
</dbReference>